<dbReference type="STRING" id="369401.SAMN05428642_103311"/>
<dbReference type="GO" id="GO:0000160">
    <property type="term" value="P:phosphorelay signal transduction system"/>
    <property type="evidence" value="ECO:0007669"/>
    <property type="project" value="InterPro"/>
</dbReference>
<feature type="modified residue" description="4-aspartylphosphate" evidence="1">
    <location>
        <position position="63"/>
    </location>
</feature>
<gene>
    <name evidence="3" type="ORF">SAMN05428642_103311</name>
</gene>
<dbReference type="PROSITE" id="PS50110">
    <property type="entry name" value="RESPONSE_REGULATORY"/>
    <property type="match status" value="1"/>
</dbReference>
<name>A0A1K2IMQ4_9FLAO</name>
<feature type="domain" description="Response regulatory" evidence="2">
    <location>
        <begin position="6"/>
        <end position="131"/>
    </location>
</feature>
<protein>
    <submittedName>
        <fullName evidence="3">Response regulator receiver domain-containing protein</fullName>
    </submittedName>
</protein>
<dbReference type="Proteomes" id="UP000182544">
    <property type="component" value="Unassembled WGS sequence"/>
</dbReference>
<dbReference type="SMART" id="SM00448">
    <property type="entry name" value="REC"/>
    <property type="match status" value="1"/>
</dbReference>
<dbReference type="EMBL" id="FPKV01000003">
    <property type="protein sequence ID" value="SFZ93749.1"/>
    <property type="molecule type" value="Genomic_DNA"/>
</dbReference>
<evidence type="ECO:0000313" key="4">
    <source>
        <dbReference type="Proteomes" id="UP000182544"/>
    </source>
</evidence>
<dbReference type="InterPro" id="IPR001789">
    <property type="entry name" value="Sig_transdc_resp-reg_receiver"/>
</dbReference>
<dbReference type="RefSeq" id="WP_072402928.1">
    <property type="nucleotide sequence ID" value="NZ_FPKV01000003.1"/>
</dbReference>
<dbReference type="Pfam" id="PF00072">
    <property type="entry name" value="Response_reg"/>
    <property type="match status" value="1"/>
</dbReference>
<dbReference type="Gene3D" id="3.40.50.2300">
    <property type="match status" value="1"/>
</dbReference>
<organism evidence="3 4">
    <name type="scientific">Flaviramulus basaltis</name>
    <dbReference type="NCBI Taxonomy" id="369401"/>
    <lineage>
        <taxon>Bacteria</taxon>
        <taxon>Pseudomonadati</taxon>
        <taxon>Bacteroidota</taxon>
        <taxon>Flavobacteriia</taxon>
        <taxon>Flavobacteriales</taxon>
        <taxon>Flavobacteriaceae</taxon>
        <taxon>Flaviramulus</taxon>
    </lineage>
</organism>
<evidence type="ECO:0000256" key="1">
    <source>
        <dbReference type="PROSITE-ProRule" id="PRU00169"/>
    </source>
</evidence>
<proteinExistence type="predicted"/>
<dbReference type="InterPro" id="IPR011006">
    <property type="entry name" value="CheY-like_superfamily"/>
</dbReference>
<sequence length="133" mass="15290">MKKIDIACIIDDDPIFVFGIKKMMQFANFCESFMIFKNGEEALNNLKAIIDSGKNIPDVILLDINMPVMDGWQFLDEFIKIESHKLITVYIVSSSIDPRDKDRVKNYENVSNFIVKPISIESLKNISKELLNN</sequence>
<evidence type="ECO:0000313" key="3">
    <source>
        <dbReference type="EMBL" id="SFZ93749.1"/>
    </source>
</evidence>
<dbReference type="InterPro" id="IPR052893">
    <property type="entry name" value="TCS_response_regulator"/>
</dbReference>
<dbReference type="PANTHER" id="PTHR44520:SF2">
    <property type="entry name" value="RESPONSE REGULATOR RCP1"/>
    <property type="match status" value="1"/>
</dbReference>
<reference evidence="3 4" key="1">
    <citation type="submission" date="2016-10" db="EMBL/GenBank/DDBJ databases">
        <authorList>
            <person name="de Groot N.N."/>
        </authorList>
    </citation>
    <scope>NUCLEOTIDE SEQUENCE [LARGE SCALE GENOMIC DNA]</scope>
    <source>
        <strain evidence="3 4">DSM 18180</strain>
    </source>
</reference>
<keyword evidence="4" id="KW-1185">Reference proteome</keyword>
<dbReference type="OrthoDB" id="673128at2"/>
<dbReference type="PANTHER" id="PTHR44520">
    <property type="entry name" value="RESPONSE REGULATOR RCP1-RELATED"/>
    <property type="match status" value="1"/>
</dbReference>
<accession>A0A1K2IMQ4</accession>
<dbReference type="SUPFAM" id="SSF52172">
    <property type="entry name" value="CheY-like"/>
    <property type="match status" value="1"/>
</dbReference>
<keyword evidence="1" id="KW-0597">Phosphoprotein</keyword>
<evidence type="ECO:0000259" key="2">
    <source>
        <dbReference type="PROSITE" id="PS50110"/>
    </source>
</evidence>
<dbReference type="AlphaFoldDB" id="A0A1K2IMQ4"/>